<dbReference type="HOGENOM" id="CLU_1015561_0_0_1"/>
<dbReference type="Proteomes" id="UP000002812">
    <property type="component" value="Unassembled WGS sequence"/>
</dbReference>
<accession>I8A6V4</accession>
<organism evidence="2 3">
    <name type="scientific">Aspergillus oryzae (strain 3.042)</name>
    <name type="common">Yellow koji mold</name>
    <dbReference type="NCBI Taxonomy" id="1160506"/>
    <lineage>
        <taxon>Eukaryota</taxon>
        <taxon>Fungi</taxon>
        <taxon>Dikarya</taxon>
        <taxon>Ascomycota</taxon>
        <taxon>Pezizomycotina</taxon>
        <taxon>Eurotiomycetes</taxon>
        <taxon>Eurotiomycetidae</taxon>
        <taxon>Eurotiales</taxon>
        <taxon>Aspergillaceae</taxon>
        <taxon>Aspergillus</taxon>
        <taxon>Aspergillus subgen. Circumdati</taxon>
    </lineage>
</organism>
<comment type="caution">
    <text evidence="2">The sequence shown here is derived from an EMBL/GenBank/DDBJ whole genome shotgun (WGS) entry which is preliminary data.</text>
</comment>
<protein>
    <submittedName>
        <fullName evidence="2">Bifunctional GTP cyclohydrolase II/3, 4-dihydroxy-2butanone-4-phosphate synthase</fullName>
    </submittedName>
</protein>
<dbReference type="InterPro" id="IPR022163">
    <property type="entry name" value="GTP_CH_N"/>
</dbReference>
<reference evidence="3" key="2">
    <citation type="submission" date="2012-06" db="EMBL/GenBank/DDBJ databases">
        <title>Comparative genomic analyses of Aspergillus oryzae 3.042 and A. oryzae RIB40 for soy-sauce fermentation.</title>
        <authorList>
            <person name="Zhao G."/>
            <person name="Hou L."/>
            <person name="Wang C."/>
            <person name="Cao X."/>
        </authorList>
    </citation>
    <scope>NUCLEOTIDE SEQUENCE [LARGE SCALE GENOMIC DNA]</scope>
    <source>
        <strain evidence="3">3.042</strain>
    </source>
</reference>
<feature type="domain" description="GTP cyclohydrolase N-terminal" evidence="1">
    <location>
        <begin position="1"/>
        <end position="147"/>
    </location>
</feature>
<evidence type="ECO:0000259" key="1">
    <source>
        <dbReference type="Pfam" id="PF12471"/>
    </source>
</evidence>
<dbReference type="AlphaFoldDB" id="I8A6V4"/>
<dbReference type="Pfam" id="PF12471">
    <property type="entry name" value="GTP_CH_N"/>
    <property type="match status" value="1"/>
</dbReference>
<keyword evidence="2" id="KW-0378">Hydrolase</keyword>
<dbReference type="PANTHER" id="PTHR47259">
    <property type="match status" value="1"/>
</dbReference>
<evidence type="ECO:0000313" key="2">
    <source>
        <dbReference type="EMBL" id="EIT80419.1"/>
    </source>
</evidence>
<gene>
    <name evidence="2" type="ORF">Ao3042_02988</name>
</gene>
<proteinExistence type="predicted"/>
<name>I8A6V4_ASPO3</name>
<dbReference type="EMBL" id="AKHY01000113">
    <property type="protein sequence ID" value="EIT80419.1"/>
    <property type="molecule type" value="Genomic_DNA"/>
</dbReference>
<dbReference type="GO" id="GO:0016787">
    <property type="term" value="F:hydrolase activity"/>
    <property type="evidence" value="ECO:0007669"/>
    <property type="project" value="UniProtKB-KW"/>
</dbReference>
<sequence>MGAHGGSYSIYNALAIAAGDLPPDFRPDFKNSEPTFNFPWQPAWADKDKIVSMDPYGHDIVNQFRDELNAGWDIRPTMAVTRANMKLAEIGEAVRDGQLDVDGSIVVDSSGEVRVTKVAVEPVWYLPGVADRFGVSEPILRRTLFEHTGGSYPELITRPDLKVFLPPIGGLTVYIFGPPERVSDENVKLALISTMSVMEVMSSSLISVHAGHIWRSVSGKRSAKPRTEAVELLSISERKVVLWARSSSTLCTTPASVVVTRQTSTLRGLRTSLV</sequence>
<reference evidence="2 3" key="1">
    <citation type="journal article" date="2012" name="Eukaryot. Cell">
        <title>Draft genome sequence of Aspergillus oryzae strain 3.042.</title>
        <authorList>
            <person name="Zhao G."/>
            <person name="Yao Y."/>
            <person name="Qi W."/>
            <person name="Wang C."/>
            <person name="Hou L."/>
            <person name="Zeng B."/>
            <person name="Cao X."/>
        </authorList>
    </citation>
    <scope>NUCLEOTIDE SEQUENCE [LARGE SCALE GENOMIC DNA]</scope>
    <source>
        <strain evidence="2 3">3.042</strain>
    </source>
</reference>
<dbReference type="OrthoDB" id="57939at2759"/>
<dbReference type="PANTHER" id="PTHR47259:SF2">
    <property type="entry name" value="URACIL-REGULATED PROTEIN 1"/>
    <property type="match status" value="1"/>
</dbReference>
<evidence type="ECO:0000313" key="3">
    <source>
        <dbReference type="Proteomes" id="UP000002812"/>
    </source>
</evidence>